<evidence type="ECO:0000256" key="1">
    <source>
        <dbReference type="ARBA" id="ARBA00007447"/>
    </source>
</evidence>
<dbReference type="Pfam" id="PF00026">
    <property type="entry name" value="Asp"/>
    <property type="match status" value="1"/>
</dbReference>
<comment type="similarity">
    <text evidence="1">Belongs to the peptidase A1 family.</text>
</comment>
<dbReference type="AlphaFoldDB" id="A0A163GIA3"/>
<dbReference type="EMBL" id="JYNV01000150">
    <property type="protein sequence ID" value="KZM24869.1"/>
    <property type="molecule type" value="Genomic_DNA"/>
</dbReference>
<keyword evidence="3" id="KW-0472">Membrane</keyword>
<gene>
    <name evidence="5" type="ORF">ST47_g3986</name>
</gene>
<feature type="region of interest" description="Disordered" evidence="2">
    <location>
        <begin position="517"/>
        <end position="539"/>
    </location>
</feature>
<feature type="signal peptide" evidence="4">
    <location>
        <begin position="1"/>
        <end position="26"/>
    </location>
</feature>
<dbReference type="PRINTS" id="PR00792">
    <property type="entry name" value="PEPSIN"/>
</dbReference>
<dbReference type="OrthoDB" id="4074350at2759"/>
<dbReference type="GO" id="GO:0000324">
    <property type="term" value="C:fungal-type vacuole"/>
    <property type="evidence" value="ECO:0007669"/>
    <property type="project" value="TreeGrafter"/>
</dbReference>
<evidence type="ECO:0000313" key="5">
    <source>
        <dbReference type="EMBL" id="KZM24869.1"/>
    </source>
</evidence>
<dbReference type="GO" id="GO:0004190">
    <property type="term" value="F:aspartic-type endopeptidase activity"/>
    <property type="evidence" value="ECO:0007669"/>
    <property type="project" value="InterPro"/>
</dbReference>
<reference evidence="5 6" key="1">
    <citation type="journal article" date="2016" name="Sci. Rep.">
        <title>Draft genome sequencing and secretome analysis of fungal phytopathogen Ascochyta rabiei provides insight into the necrotrophic effector repertoire.</title>
        <authorList>
            <person name="Verma S."/>
            <person name="Gazara R.K."/>
            <person name="Nizam S."/>
            <person name="Parween S."/>
            <person name="Chattopadhyay D."/>
            <person name="Verma P.K."/>
        </authorList>
    </citation>
    <scope>NUCLEOTIDE SEQUENCE [LARGE SCALE GENOMIC DNA]</scope>
    <source>
        <strain evidence="5 6">ArDII</strain>
    </source>
</reference>
<dbReference type="PANTHER" id="PTHR47966:SF51">
    <property type="entry name" value="BETA-SITE APP-CLEAVING ENZYME, ISOFORM A-RELATED"/>
    <property type="match status" value="1"/>
</dbReference>
<keyword evidence="6" id="KW-1185">Reference proteome</keyword>
<keyword evidence="4" id="KW-0732">Signal</keyword>
<comment type="caution">
    <text evidence="5">The sequence shown here is derived from an EMBL/GenBank/DDBJ whole genome shotgun (WGS) entry which is preliminary data.</text>
</comment>
<feature type="region of interest" description="Disordered" evidence="2">
    <location>
        <begin position="693"/>
        <end position="715"/>
    </location>
</feature>
<dbReference type="InterPro" id="IPR033121">
    <property type="entry name" value="PEPTIDASE_A1"/>
</dbReference>
<dbReference type="STRING" id="5454.A0A163GIA3"/>
<organism evidence="5 6">
    <name type="scientific">Didymella rabiei</name>
    <name type="common">Chickpea ascochyta blight fungus</name>
    <name type="synonym">Mycosphaerella rabiei</name>
    <dbReference type="NCBI Taxonomy" id="5454"/>
    <lineage>
        <taxon>Eukaryota</taxon>
        <taxon>Fungi</taxon>
        <taxon>Dikarya</taxon>
        <taxon>Ascomycota</taxon>
        <taxon>Pezizomycotina</taxon>
        <taxon>Dothideomycetes</taxon>
        <taxon>Pleosporomycetidae</taxon>
        <taxon>Pleosporales</taxon>
        <taxon>Pleosporineae</taxon>
        <taxon>Didymellaceae</taxon>
        <taxon>Ascochyta</taxon>
    </lineage>
</organism>
<feature type="transmembrane region" description="Helical" evidence="3">
    <location>
        <begin position="477"/>
        <end position="501"/>
    </location>
</feature>
<dbReference type="SUPFAM" id="SSF50630">
    <property type="entry name" value="Acid proteases"/>
    <property type="match status" value="1"/>
</dbReference>
<dbReference type="PANTHER" id="PTHR47966">
    <property type="entry name" value="BETA-SITE APP-CLEAVING ENZYME, ISOFORM A-RELATED"/>
    <property type="match status" value="1"/>
</dbReference>
<evidence type="ECO:0000256" key="4">
    <source>
        <dbReference type="SAM" id="SignalP"/>
    </source>
</evidence>
<proteinExistence type="inferred from homology"/>
<feature type="compositionally biased region" description="Basic and acidic residues" evidence="2">
    <location>
        <begin position="706"/>
        <end position="715"/>
    </location>
</feature>
<evidence type="ECO:0000313" key="6">
    <source>
        <dbReference type="Proteomes" id="UP000076837"/>
    </source>
</evidence>
<dbReference type="PROSITE" id="PS51767">
    <property type="entry name" value="PEPTIDASE_A1"/>
    <property type="match status" value="1"/>
</dbReference>
<dbReference type="Proteomes" id="UP000076837">
    <property type="component" value="Unassembled WGS sequence"/>
</dbReference>
<sequence>MLLHRGHCAYLTTTLCLSTFFSLCAGAARQNTTNTPGYTLLPGVSSVPTPITVAPDQGWDGIDGAWNTFSIRLGSQQSISHVSVSTASQQIWVVNLAACEFTSPDPSTNKDIISLDADCERGRGSLFNTTQSSTWKERGYYHLWIGEKLGLVGNGYYGFDAVGLGNQGEEGPTVDNTTISTLNTYDFWLGHLGLHPKPTNFSQGMAPVPSYMTRLFEQGSIPSLSFGYTAGVQYCTLVLSLLNGSLLMNTDDATFLGSLTLGGYDSSRYVSNNLSFGFSPDNERDLVVGLAGLSASTTTRSNIGLLTRTDVTLYIDSTVAEIWLPVEICAAFEDAFGLIYDNTTHLYLVDDLLHETLLAENPSVTFTLNQAYASDGLVEITLPYAAFDLKATPPYRTLKETTNYFPLRRGADKDQWILGKTFLQEAYITVDWERSRFSLYQCDWTYGKPSSVIPIVSPTYAKVSDPVQKTVESHTGVTVGVTIGCVLLLVFVATALAGTFWRRRCNALAAKHAADAEAARKASPTDTDEAPSSPVSVSKGRLNVFPKAELPAESGADQHGLSTEDEKQGSLEVMEIDNNERRIYEMLGDVPAPLEAASRQLSEKEAMMVREKKINGVDPNVSTRPIPAITRATPITSLDDIARVNSRLPNHGVSLVTLRAPRDGAHLEAGDTYFQLPPYRALRADRSADDLFSPIPALEAPTPSDSSRRRFSYES</sequence>
<dbReference type="InterPro" id="IPR021109">
    <property type="entry name" value="Peptidase_aspartic_dom_sf"/>
</dbReference>
<name>A0A163GIA3_DIDRA</name>
<evidence type="ECO:0000256" key="3">
    <source>
        <dbReference type="SAM" id="Phobius"/>
    </source>
</evidence>
<dbReference type="InterPro" id="IPR001461">
    <property type="entry name" value="Aspartic_peptidase_A1"/>
</dbReference>
<protein>
    <submittedName>
        <fullName evidence="5">Aspartic-type endopeptidase</fullName>
    </submittedName>
</protein>
<keyword evidence="3" id="KW-1133">Transmembrane helix</keyword>
<evidence type="ECO:0000256" key="2">
    <source>
        <dbReference type="SAM" id="MobiDB-lite"/>
    </source>
</evidence>
<keyword evidence="3" id="KW-0812">Transmembrane</keyword>
<accession>A0A163GIA3</accession>
<feature type="chain" id="PRO_5043310127" evidence="4">
    <location>
        <begin position="27"/>
        <end position="715"/>
    </location>
</feature>
<dbReference type="GO" id="GO:0006508">
    <property type="term" value="P:proteolysis"/>
    <property type="evidence" value="ECO:0007669"/>
    <property type="project" value="InterPro"/>
</dbReference>
<dbReference type="Gene3D" id="2.40.70.10">
    <property type="entry name" value="Acid Proteases"/>
    <property type="match status" value="2"/>
</dbReference>